<keyword evidence="1" id="KW-0472">Membrane</keyword>
<organism evidence="2 3">
    <name type="scientific">Paramesorhizobium deserti</name>
    <dbReference type="NCBI Taxonomy" id="1494590"/>
    <lineage>
        <taxon>Bacteria</taxon>
        <taxon>Pseudomonadati</taxon>
        <taxon>Pseudomonadota</taxon>
        <taxon>Alphaproteobacteria</taxon>
        <taxon>Hyphomicrobiales</taxon>
        <taxon>Phyllobacteriaceae</taxon>
        <taxon>Paramesorhizobium</taxon>
    </lineage>
</organism>
<dbReference type="EMBL" id="LNTU01000034">
    <property type="protein sequence ID" value="KXF76496.1"/>
    <property type="molecule type" value="Genomic_DNA"/>
</dbReference>
<dbReference type="PANTHER" id="PTHR36535">
    <property type="entry name" value="YALI0E30327P"/>
    <property type="match status" value="1"/>
</dbReference>
<keyword evidence="1" id="KW-0812">Transmembrane</keyword>
<dbReference type="AlphaFoldDB" id="A0A135HTH4"/>
<proteinExistence type="predicted"/>
<gene>
    <name evidence="2" type="ORF">ATN84_16315</name>
</gene>
<dbReference type="STRING" id="1494590.ATN84_16315"/>
<evidence type="ECO:0008006" key="4">
    <source>
        <dbReference type="Google" id="ProtNLM"/>
    </source>
</evidence>
<comment type="caution">
    <text evidence="2">The sequence shown here is derived from an EMBL/GenBank/DDBJ whole genome shotgun (WGS) entry which is preliminary data.</text>
</comment>
<reference evidence="2 3" key="1">
    <citation type="submission" date="2015-11" db="EMBL/GenBank/DDBJ databases">
        <title>Draft genome sequence of Paramesorhizobium deserti A-3-E, a strain highly resistant to diverse beta-lactam antibiotics.</title>
        <authorList>
            <person name="Lv R."/>
            <person name="Yang X."/>
            <person name="Fang N."/>
            <person name="Guo J."/>
            <person name="Luo X."/>
            <person name="Peng F."/>
            <person name="Yang R."/>
            <person name="Cui Y."/>
            <person name="Fang C."/>
            <person name="Song Y."/>
        </authorList>
    </citation>
    <scope>NUCLEOTIDE SEQUENCE [LARGE SCALE GENOMIC DNA]</scope>
    <source>
        <strain evidence="2 3">A-3-E</strain>
    </source>
</reference>
<protein>
    <recommendedName>
        <fullName evidence="4">DUF1772 domain-containing protein</fullName>
    </recommendedName>
</protein>
<feature type="transmembrane region" description="Helical" evidence="1">
    <location>
        <begin position="123"/>
        <end position="143"/>
    </location>
</feature>
<dbReference type="Pfam" id="PF08592">
    <property type="entry name" value="Anthrone_oxy"/>
    <property type="match status" value="1"/>
</dbReference>
<sequence>MFGLLALITAAFFSGAAIYINVAEQPARLVLDDRSQLAEWKPSYKRGFAMQASLAVIGLLLGLIAWWQTGVIAFLVGGSLMIANWPWTLVAMMSTNNKLHNTDLKDAGPASRMLVEKWGGLHAVRSALGLAATFAFLIACSSASP</sequence>
<feature type="transmembrane region" description="Helical" evidence="1">
    <location>
        <begin position="47"/>
        <end position="67"/>
    </location>
</feature>
<keyword evidence="1" id="KW-1133">Transmembrane helix</keyword>
<evidence type="ECO:0000256" key="1">
    <source>
        <dbReference type="SAM" id="Phobius"/>
    </source>
</evidence>
<keyword evidence="3" id="KW-1185">Reference proteome</keyword>
<evidence type="ECO:0000313" key="2">
    <source>
        <dbReference type="EMBL" id="KXF76496.1"/>
    </source>
</evidence>
<dbReference type="InterPro" id="IPR013901">
    <property type="entry name" value="Anthrone_oxy"/>
</dbReference>
<dbReference type="Proteomes" id="UP000070107">
    <property type="component" value="Unassembled WGS sequence"/>
</dbReference>
<accession>A0A135HTH4</accession>
<dbReference type="OrthoDB" id="7473921at2"/>
<feature type="transmembrane region" description="Helical" evidence="1">
    <location>
        <begin position="74"/>
        <end position="94"/>
    </location>
</feature>
<evidence type="ECO:0000313" key="3">
    <source>
        <dbReference type="Proteomes" id="UP000070107"/>
    </source>
</evidence>
<dbReference type="PANTHER" id="PTHR36535:SF1">
    <property type="entry name" value="DUF1772 DOMAIN-CONTAINING PROTEIN"/>
    <property type="match status" value="1"/>
</dbReference>
<name>A0A135HTH4_9HYPH</name>
<dbReference type="RefSeq" id="WP_068883607.1">
    <property type="nucleotide sequence ID" value="NZ_LNTU01000034.1"/>
</dbReference>